<evidence type="ECO:0000313" key="4">
    <source>
        <dbReference type="Proteomes" id="UP000262825"/>
    </source>
</evidence>
<dbReference type="GO" id="GO:0005634">
    <property type="term" value="C:nucleus"/>
    <property type="evidence" value="ECO:0007669"/>
    <property type="project" value="TreeGrafter"/>
</dbReference>
<feature type="compositionally biased region" description="Low complexity" evidence="1">
    <location>
        <begin position="171"/>
        <end position="186"/>
    </location>
</feature>
<dbReference type="InterPro" id="IPR011598">
    <property type="entry name" value="bHLH_dom"/>
</dbReference>
<feature type="compositionally biased region" description="Low complexity" evidence="1">
    <location>
        <begin position="12"/>
        <end position="29"/>
    </location>
</feature>
<reference evidence="4" key="1">
    <citation type="submission" date="2018-06" db="EMBL/GenBank/DDBJ databases">
        <authorList>
            <person name="Guldener U."/>
        </authorList>
    </citation>
    <scope>NUCLEOTIDE SEQUENCE [LARGE SCALE GENOMIC DNA]</scope>
    <source>
        <strain evidence="4">UTAD17</strain>
    </source>
</reference>
<name>A0A376B288_9ASCO</name>
<dbReference type="GO" id="GO:0003700">
    <property type="term" value="F:DNA-binding transcription factor activity"/>
    <property type="evidence" value="ECO:0007669"/>
    <property type="project" value="TreeGrafter"/>
</dbReference>
<keyword evidence="4" id="KW-1185">Reference proteome</keyword>
<feature type="compositionally biased region" description="Low complexity" evidence="1">
    <location>
        <begin position="108"/>
        <end position="123"/>
    </location>
</feature>
<feature type="region of interest" description="Disordered" evidence="1">
    <location>
        <begin position="96"/>
        <end position="203"/>
    </location>
</feature>
<dbReference type="PANTHER" id="PTHR47787">
    <property type="entry name" value="CENTROMERE-BINDING PROTEIN 1"/>
    <property type="match status" value="1"/>
</dbReference>
<feature type="compositionally biased region" description="Basic and acidic residues" evidence="1">
    <location>
        <begin position="151"/>
        <end position="161"/>
    </location>
</feature>
<sequence length="358" mass="39986">MTVTKRSIGGTNIDNINNNKRPKNQNISNLHNHSSLLSAQEENNIDDTNTNIIDDATTKNETQDAKVQDKNIDSQLLANKDKSNSIINDQATKYAGDSNDATEKQNGTMTSSVVEVATSATVSKQQSQEEEIERENTETNLKKGSLSTKSADIDNKNKNDSDVSAADDDASSSSSSSSSSDKSSSNKNEKLIENGEENQSEDIKQNIDYANLIESQEVDNHTEPIAPVKPNNHFQIEVQKEKQLQNRQRKESHKEVERRRRENINTAIGRVARLLPFKESSKAAILNKAAEYIEYLQKKDGEMNEQLSFNKVLDEQEIQRLSTANESLKEALAQAYVDIKNLEKQLTEKANGENEKSK</sequence>
<dbReference type="VEuPathDB" id="FungiDB:SCODWIG_00490"/>
<feature type="region of interest" description="Disordered" evidence="1">
    <location>
        <begin position="1"/>
        <end position="29"/>
    </location>
</feature>
<proteinExistence type="predicted"/>
<dbReference type="InterPro" id="IPR036638">
    <property type="entry name" value="HLH_DNA-bd_sf"/>
</dbReference>
<dbReference type="AlphaFoldDB" id="A0A376B288"/>
<evidence type="ECO:0000259" key="2">
    <source>
        <dbReference type="PROSITE" id="PS50888"/>
    </source>
</evidence>
<dbReference type="GO" id="GO:0046983">
    <property type="term" value="F:protein dimerization activity"/>
    <property type="evidence" value="ECO:0007669"/>
    <property type="project" value="InterPro"/>
</dbReference>
<dbReference type="Proteomes" id="UP000262825">
    <property type="component" value="Unassembled WGS sequence"/>
</dbReference>
<feature type="domain" description="BHLH" evidence="2">
    <location>
        <begin position="248"/>
        <end position="296"/>
    </location>
</feature>
<dbReference type="SMART" id="SM00353">
    <property type="entry name" value="HLH"/>
    <property type="match status" value="1"/>
</dbReference>
<organism evidence="3 4">
    <name type="scientific">Saccharomycodes ludwigii</name>
    <dbReference type="NCBI Taxonomy" id="36035"/>
    <lineage>
        <taxon>Eukaryota</taxon>
        <taxon>Fungi</taxon>
        <taxon>Dikarya</taxon>
        <taxon>Ascomycota</taxon>
        <taxon>Saccharomycotina</taxon>
        <taxon>Saccharomycetes</taxon>
        <taxon>Saccharomycodales</taxon>
        <taxon>Saccharomycodaceae</taxon>
        <taxon>Saccharomycodes</taxon>
    </lineage>
</organism>
<dbReference type="EMBL" id="UFAJ01000041">
    <property type="protein sequence ID" value="SSD58729.1"/>
    <property type="molecule type" value="Genomic_DNA"/>
</dbReference>
<dbReference type="PANTHER" id="PTHR47787:SF1">
    <property type="entry name" value="CENTROMERE-BINDING PROTEIN 1"/>
    <property type="match status" value="1"/>
</dbReference>
<evidence type="ECO:0000256" key="1">
    <source>
        <dbReference type="SAM" id="MobiDB-lite"/>
    </source>
</evidence>
<protein>
    <recommendedName>
        <fullName evidence="2">BHLH domain-containing protein</fullName>
    </recommendedName>
</protein>
<dbReference type="Gene3D" id="4.10.280.10">
    <property type="entry name" value="Helix-loop-helix DNA-binding domain"/>
    <property type="match status" value="1"/>
</dbReference>
<accession>A0A376B288</accession>
<dbReference type="SUPFAM" id="SSF47459">
    <property type="entry name" value="HLH, helix-loop-helix DNA-binding domain"/>
    <property type="match status" value="1"/>
</dbReference>
<evidence type="ECO:0000313" key="3">
    <source>
        <dbReference type="EMBL" id="SSD58729.1"/>
    </source>
</evidence>
<dbReference type="Pfam" id="PF00010">
    <property type="entry name" value="HLH"/>
    <property type="match status" value="1"/>
</dbReference>
<gene>
    <name evidence="3" type="ORF">SCODWIG_00490</name>
</gene>
<dbReference type="PROSITE" id="PS50888">
    <property type="entry name" value="BHLH"/>
    <property type="match status" value="1"/>
</dbReference>